<dbReference type="PRINTS" id="PR00385">
    <property type="entry name" value="P450"/>
</dbReference>
<dbReference type="Pfam" id="PF00067">
    <property type="entry name" value="p450"/>
    <property type="match status" value="1"/>
</dbReference>
<evidence type="ECO:0000256" key="6">
    <source>
        <dbReference type="ARBA" id="ARBA00023004"/>
    </source>
</evidence>
<reference evidence="10 11" key="1">
    <citation type="journal article" date="2019" name="ACS Chem. Biol.">
        <title>Identification and Mobilization of a Cryptic Antibiotic Biosynthesis Gene Locus from a Human-Pathogenic Nocardia Isolate.</title>
        <authorList>
            <person name="Herisse M."/>
            <person name="Ishida K."/>
            <person name="Porter J.L."/>
            <person name="Howden B."/>
            <person name="Hertweck C."/>
            <person name="Stinear T.P."/>
            <person name="Pidot S.J."/>
        </authorList>
    </citation>
    <scope>NUCLEOTIDE SEQUENCE [LARGE SCALE GENOMIC DNA]</scope>
    <source>
        <strain evidence="10 11">AUSMDU00012717</strain>
    </source>
</reference>
<dbReference type="PANTHER" id="PTHR24286:SF24">
    <property type="entry name" value="LANOSTEROL 14-ALPHA DEMETHYLASE"/>
    <property type="match status" value="1"/>
</dbReference>
<dbReference type="GO" id="GO:0020037">
    <property type="term" value="F:heme binding"/>
    <property type="evidence" value="ECO:0007669"/>
    <property type="project" value="InterPro"/>
</dbReference>
<dbReference type="InterPro" id="IPR002403">
    <property type="entry name" value="Cyt_P450_E_grp-IV"/>
</dbReference>
<name>A0A6G9YJC0_9NOCA</name>
<accession>A0A6G9YJC0</accession>
<dbReference type="InterPro" id="IPR036396">
    <property type="entry name" value="Cyt_P450_sf"/>
</dbReference>
<evidence type="ECO:0000256" key="8">
    <source>
        <dbReference type="PIRSR" id="PIRSR602403-1"/>
    </source>
</evidence>
<dbReference type="GO" id="GO:0016125">
    <property type="term" value="P:sterol metabolic process"/>
    <property type="evidence" value="ECO:0007669"/>
    <property type="project" value="TreeGrafter"/>
</dbReference>
<organism evidence="10 11">
    <name type="scientific">Nocardia arthritidis</name>
    <dbReference type="NCBI Taxonomy" id="228602"/>
    <lineage>
        <taxon>Bacteria</taxon>
        <taxon>Bacillati</taxon>
        <taxon>Actinomycetota</taxon>
        <taxon>Actinomycetes</taxon>
        <taxon>Mycobacteriales</taxon>
        <taxon>Nocardiaceae</taxon>
        <taxon>Nocardia</taxon>
    </lineage>
</organism>
<dbReference type="GO" id="GO:0005506">
    <property type="term" value="F:iron ion binding"/>
    <property type="evidence" value="ECO:0007669"/>
    <property type="project" value="InterPro"/>
</dbReference>
<dbReference type="EMBL" id="CP046172">
    <property type="protein sequence ID" value="QIS13291.1"/>
    <property type="molecule type" value="Genomic_DNA"/>
</dbReference>
<dbReference type="GO" id="GO:0016705">
    <property type="term" value="F:oxidoreductase activity, acting on paired donors, with incorporation or reduction of molecular oxygen"/>
    <property type="evidence" value="ECO:0007669"/>
    <property type="project" value="InterPro"/>
</dbReference>
<evidence type="ECO:0000256" key="3">
    <source>
        <dbReference type="ARBA" id="ARBA00022617"/>
    </source>
</evidence>
<keyword evidence="5 9" id="KW-0560">Oxidoreductase</keyword>
<dbReference type="SUPFAM" id="SSF48264">
    <property type="entry name" value="Cytochrome P450"/>
    <property type="match status" value="1"/>
</dbReference>
<evidence type="ECO:0000313" key="11">
    <source>
        <dbReference type="Proteomes" id="UP000503540"/>
    </source>
</evidence>
<protein>
    <submittedName>
        <fullName evidence="10">Cytochrome P450</fullName>
    </submittedName>
</protein>
<evidence type="ECO:0000256" key="1">
    <source>
        <dbReference type="ARBA" id="ARBA00001971"/>
    </source>
</evidence>
<dbReference type="AlphaFoldDB" id="A0A6G9YJC0"/>
<keyword evidence="11" id="KW-1185">Reference proteome</keyword>
<keyword evidence="7 9" id="KW-0503">Monooxygenase</keyword>
<gene>
    <name evidence="10" type="ORF">F5544_27185</name>
</gene>
<dbReference type="PROSITE" id="PS00086">
    <property type="entry name" value="CYTOCHROME_P450"/>
    <property type="match status" value="1"/>
</dbReference>
<evidence type="ECO:0000256" key="7">
    <source>
        <dbReference type="ARBA" id="ARBA00023033"/>
    </source>
</evidence>
<keyword evidence="3 8" id="KW-0349">Heme</keyword>
<evidence type="ECO:0000256" key="5">
    <source>
        <dbReference type="ARBA" id="ARBA00023002"/>
    </source>
</evidence>
<dbReference type="PRINTS" id="PR00465">
    <property type="entry name" value="EP450IV"/>
</dbReference>
<dbReference type="KEGG" id="nah:F5544_27185"/>
<sequence>MEHTIGFGRSGRFAVVAGDRVVNRNPSVRTDSENISLIEIPSEHLIDLALRLVPNRPAALAAPPAGSESTRVRGDGGLPYLGRTLHYLRWGPAELMDRYRRFGPVTVNTMFGAHGAMVAGPEAIDEVLGHRRRDFGQGWDFFIGPFFRRGLMLLEFEEHKFHRRIMQQAFTRERLEAHLAALTPVVRAGVAKWVPDRANTVRLYPTIKELTLEIAAEIFMAVEVGDRRRELLDAFLACTHAGLAFVRHSVPGGHWRAGLHGRKVLEEYFTGMLPEKRRTETPDFFSGLCHARSEDGGWFGDADVVNHMIFLIMAAHDTTTTTATAVAYYLGKHPQWQRRVRAEVRALDVESPTIADLDRLTQLDLVIKESLRLMPPVPGLIRRAVRDTEIQGHFIPAGTQIDLAYQVNHLLPELWTRPEVFDPERFTEARREDKSHRLAWIPFGAGAHKCIGMHFGMFEVKTVLAAMLRDYEWEIPESYRMPWGFSSIPFPRDGAPLHLRRVTA</sequence>
<dbReference type="InterPro" id="IPR017972">
    <property type="entry name" value="Cyt_P450_CS"/>
</dbReference>
<evidence type="ECO:0000256" key="9">
    <source>
        <dbReference type="RuleBase" id="RU000461"/>
    </source>
</evidence>
<feature type="binding site" description="axial binding residue" evidence="8">
    <location>
        <position position="450"/>
    </location>
    <ligand>
        <name>heme</name>
        <dbReference type="ChEBI" id="CHEBI:30413"/>
    </ligand>
    <ligandPart>
        <name>Fe</name>
        <dbReference type="ChEBI" id="CHEBI:18248"/>
    </ligandPart>
</feature>
<dbReference type="PANTHER" id="PTHR24286">
    <property type="entry name" value="CYTOCHROME P450 26"/>
    <property type="match status" value="1"/>
</dbReference>
<comment type="similarity">
    <text evidence="2 9">Belongs to the cytochrome P450 family.</text>
</comment>
<evidence type="ECO:0000256" key="4">
    <source>
        <dbReference type="ARBA" id="ARBA00022723"/>
    </source>
</evidence>
<dbReference type="InterPro" id="IPR001128">
    <property type="entry name" value="Cyt_P450"/>
</dbReference>
<evidence type="ECO:0000256" key="2">
    <source>
        <dbReference type="ARBA" id="ARBA00010617"/>
    </source>
</evidence>
<dbReference type="Gene3D" id="1.10.630.10">
    <property type="entry name" value="Cytochrome P450"/>
    <property type="match status" value="1"/>
</dbReference>
<keyword evidence="6 8" id="KW-0408">Iron</keyword>
<evidence type="ECO:0000313" key="10">
    <source>
        <dbReference type="EMBL" id="QIS13291.1"/>
    </source>
</evidence>
<proteinExistence type="inferred from homology"/>
<dbReference type="GO" id="GO:0004497">
    <property type="term" value="F:monooxygenase activity"/>
    <property type="evidence" value="ECO:0007669"/>
    <property type="project" value="UniProtKB-KW"/>
</dbReference>
<comment type="cofactor">
    <cofactor evidence="1 8">
        <name>heme</name>
        <dbReference type="ChEBI" id="CHEBI:30413"/>
    </cofactor>
</comment>
<keyword evidence="4 8" id="KW-0479">Metal-binding</keyword>
<dbReference type="Proteomes" id="UP000503540">
    <property type="component" value="Chromosome"/>
</dbReference>